<evidence type="ECO:0000313" key="1">
    <source>
        <dbReference type="EMBL" id="GBM10087.1"/>
    </source>
</evidence>
<accession>A0A4Y2D1V9</accession>
<reference evidence="1 2" key="1">
    <citation type="journal article" date="2019" name="Sci. Rep.">
        <title>Orb-weaving spider Araneus ventricosus genome elucidates the spidroin gene catalogue.</title>
        <authorList>
            <person name="Kono N."/>
            <person name="Nakamura H."/>
            <person name="Ohtoshi R."/>
            <person name="Moran D.A.P."/>
            <person name="Shinohara A."/>
            <person name="Yoshida Y."/>
            <person name="Fujiwara M."/>
            <person name="Mori M."/>
            <person name="Tomita M."/>
            <person name="Arakawa K."/>
        </authorList>
    </citation>
    <scope>NUCLEOTIDE SEQUENCE [LARGE SCALE GENOMIC DNA]</scope>
</reference>
<gene>
    <name evidence="1" type="ORF">AVEN_92915_1</name>
</gene>
<keyword evidence="2" id="KW-1185">Reference proteome</keyword>
<dbReference type="AlphaFoldDB" id="A0A4Y2D1V9"/>
<dbReference type="Proteomes" id="UP000499080">
    <property type="component" value="Unassembled WGS sequence"/>
</dbReference>
<comment type="caution">
    <text evidence="1">The sequence shown here is derived from an EMBL/GenBank/DDBJ whole genome shotgun (WGS) entry which is preliminary data.</text>
</comment>
<organism evidence="1 2">
    <name type="scientific">Araneus ventricosus</name>
    <name type="common">Orbweaver spider</name>
    <name type="synonym">Epeira ventricosa</name>
    <dbReference type="NCBI Taxonomy" id="182803"/>
    <lineage>
        <taxon>Eukaryota</taxon>
        <taxon>Metazoa</taxon>
        <taxon>Ecdysozoa</taxon>
        <taxon>Arthropoda</taxon>
        <taxon>Chelicerata</taxon>
        <taxon>Arachnida</taxon>
        <taxon>Araneae</taxon>
        <taxon>Araneomorphae</taxon>
        <taxon>Entelegynae</taxon>
        <taxon>Araneoidea</taxon>
        <taxon>Araneidae</taxon>
        <taxon>Araneus</taxon>
    </lineage>
</organism>
<evidence type="ECO:0000313" key="2">
    <source>
        <dbReference type="Proteomes" id="UP000499080"/>
    </source>
</evidence>
<dbReference type="EMBL" id="BGPR01000280">
    <property type="protein sequence ID" value="GBM10087.1"/>
    <property type="molecule type" value="Genomic_DNA"/>
</dbReference>
<sequence>MVDSLPAWVIIYPTTQPFILTFPYDARKWSCGKDNWTLRALRSDLRTSTLTQKEVNPLSTGSFREIFDRPGSSPVGADRLKLSLSLLIYKNFPEILGKLTVGSSLLESPIQNS</sequence>
<protein>
    <submittedName>
        <fullName evidence="1">Uncharacterized protein</fullName>
    </submittedName>
</protein>
<name>A0A4Y2D1V9_ARAVE</name>
<proteinExistence type="predicted"/>